<name>A0A1H3SPB2_9FIRM</name>
<evidence type="ECO:0000256" key="4">
    <source>
        <dbReference type="ARBA" id="ARBA00022563"/>
    </source>
</evidence>
<keyword evidence="9" id="KW-1185">Reference proteome</keyword>
<dbReference type="PRINTS" id="PR00070">
    <property type="entry name" value="DHFR"/>
</dbReference>
<evidence type="ECO:0000313" key="9">
    <source>
        <dbReference type="Proteomes" id="UP000198625"/>
    </source>
</evidence>
<dbReference type="PANTHER" id="PTHR48069">
    <property type="entry name" value="DIHYDROFOLATE REDUCTASE"/>
    <property type="match status" value="1"/>
</dbReference>
<dbReference type="SUPFAM" id="SSF53597">
    <property type="entry name" value="Dihydrofolate reductase-like"/>
    <property type="match status" value="1"/>
</dbReference>
<dbReference type="CDD" id="cd00209">
    <property type="entry name" value="DHFR"/>
    <property type="match status" value="1"/>
</dbReference>
<protein>
    <recommendedName>
        <fullName evidence="3">dihydrofolate reductase</fullName>
        <ecNumber evidence="3">1.5.1.3</ecNumber>
    </recommendedName>
</protein>
<evidence type="ECO:0000256" key="3">
    <source>
        <dbReference type="ARBA" id="ARBA00012856"/>
    </source>
</evidence>
<dbReference type="GO" id="GO:0004146">
    <property type="term" value="F:dihydrofolate reductase activity"/>
    <property type="evidence" value="ECO:0007669"/>
    <property type="project" value="UniProtKB-EC"/>
</dbReference>
<evidence type="ECO:0000256" key="5">
    <source>
        <dbReference type="ARBA" id="ARBA00022857"/>
    </source>
</evidence>
<evidence type="ECO:0000256" key="6">
    <source>
        <dbReference type="ARBA" id="ARBA00023002"/>
    </source>
</evidence>
<dbReference type="InterPro" id="IPR012259">
    <property type="entry name" value="DHFR"/>
</dbReference>
<dbReference type="GO" id="GO:0050661">
    <property type="term" value="F:NADP binding"/>
    <property type="evidence" value="ECO:0007669"/>
    <property type="project" value="InterPro"/>
</dbReference>
<dbReference type="InterPro" id="IPR024072">
    <property type="entry name" value="DHFR-like_dom_sf"/>
</dbReference>
<reference evidence="8 9" key="1">
    <citation type="submission" date="2016-10" db="EMBL/GenBank/DDBJ databases">
        <authorList>
            <person name="de Groot N.N."/>
        </authorList>
    </citation>
    <scope>NUCLEOTIDE SEQUENCE [LARGE SCALE GENOMIC DNA]</scope>
    <source>
        <strain evidence="8 9">DSM 21650</strain>
    </source>
</reference>
<dbReference type="Gene3D" id="3.40.430.10">
    <property type="entry name" value="Dihydrofolate Reductase, subunit A"/>
    <property type="match status" value="1"/>
</dbReference>
<evidence type="ECO:0000256" key="2">
    <source>
        <dbReference type="ARBA" id="ARBA00009539"/>
    </source>
</evidence>
<dbReference type="InterPro" id="IPR001796">
    <property type="entry name" value="DHFR_dom"/>
</dbReference>
<sequence length="172" mass="19814">MVKNMILIFAVDNNWNIGYDGDLLYKISEDLKRFRKLTEGNIVIMGRRTFEALPNRKSLSNRINIVLTRDKDYEADESIVINSLDSLSTLLEKLQSSSNKKMEVFVIGGGNIARQLIEYCNRAYITKVFKTFPADTLIPNLDLDLNWKVVNESEVFSQGDLLYKYVDYVKLS</sequence>
<keyword evidence="4" id="KW-0554">One-carbon metabolism</keyword>
<organism evidence="8 9">
    <name type="scientific">Proteiniborus ethanoligenes</name>
    <dbReference type="NCBI Taxonomy" id="415015"/>
    <lineage>
        <taxon>Bacteria</taxon>
        <taxon>Bacillati</taxon>
        <taxon>Bacillota</taxon>
        <taxon>Clostridia</taxon>
        <taxon>Eubacteriales</taxon>
        <taxon>Proteiniborus</taxon>
    </lineage>
</organism>
<dbReference type="PROSITE" id="PS51330">
    <property type="entry name" value="DHFR_2"/>
    <property type="match status" value="1"/>
</dbReference>
<evidence type="ECO:0000259" key="7">
    <source>
        <dbReference type="PROSITE" id="PS51330"/>
    </source>
</evidence>
<gene>
    <name evidence="8" type="ORF">SAMN05660462_03028</name>
</gene>
<proteinExistence type="inferred from homology"/>
<dbReference type="GO" id="GO:0006730">
    <property type="term" value="P:one-carbon metabolic process"/>
    <property type="evidence" value="ECO:0007669"/>
    <property type="project" value="UniProtKB-KW"/>
</dbReference>
<keyword evidence="6" id="KW-0560">Oxidoreductase</keyword>
<dbReference type="UniPathway" id="UPA00077">
    <property type="reaction ID" value="UER00158"/>
</dbReference>
<dbReference type="PANTHER" id="PTHR48069:SF3">
    <property type="entry name" value="DIHYDROFOLATE REDUCTASE"/>
    <property type="match status" value="1"/>
</dbReference>
<dbReference type="STRING" id="415015.SAMN05660462_03028"/>
<evidence type="ECO:0000313" key="8">
    <source>
        <dbReference type="EMBL" id="SDZ39836.1"/>
    </source>
</evidence>
<evidence type="ECO:0000256" key="1">
    <source>
        <dbReference type="ARBA" id="ARBA00004903"/>
    </source>
</evidence>
<accession>A0A1H3SPB2</accession>
<dbReference type="GO" id="GO:0046654">
    <property type="term" value="P:tetrahydrofolate biosynthetic process"/>
    <property type="evidence" value="ECO:0007669"/>
    <property type="project" value="UniProtKB-UniPathway"/>
</dbReference>
<dbReference type="Proteomes" id="UP000198625">
    <property type="component" value="Unassembled WGS sequence"/>
</dbReference>
<dbReference type="GO" id="GO:0046452">
    <property type="term" value="P:dihydrofolate metabolic process"/>
    <property type="evidence" value="ECO:0007669"/>
    <property type="project" value="TreeGrafter"/>
</dbReference>
<dbReference type="Pfam" id="PF00186">
    <property type="entry name" value="DHFR_1"/>
    <property type="match status" value="1"/>
</dbReference>
<dbReference type="EMBL" id="FNQE01000055">
    <property type="protein sequence ID" value="SDZ39836.1"/>
    <property type="molecule type" value="Genomic_DNA"/>
</dbReference>
<keyword evidence="5" id="KW-0521">NADP</keyword>
<comment type="pathway">
    <text evidence="1">Cofactor biosynthesis; tetrahydrofolate biosynthesis; 5,6,7,8-tetrahydrofolate from 7,8-dihydrofolate: step 1/1.</text>
</comment>
<dbReference type="EC" id="1.5.1.3" evidence="3"/>
<dbReference type="GO" id="GO:0005829">
    <property type="term" value="C:cytosol"/>
    <property type="evidence" value="ECO:0007669"/>
    <property type="project" value="TreeGrafter"/>
</dbReference>
<dbReference type="GO" id="GO:0046655">
    <property type="term" value="P:folic acid metabolic process"/>
    <property type="evidence" value="ECO:0007669"/>
    <property type="project" value="TreeGrafter"/>
</dbReference>
<dbReference type="RefSeq" id="WP_244270566.1">
    <property type="nucleotide sequence ID" value="NZ_FNQE01000055.1"/>
</dbReference>
<feature type="domain" description="DHFR" evidence="7">
    <location>
        <begin position="4"/>
        <end position="170"/>
    </location>
</feature>
<dbReference type="AlphaFoldDB" id="A0A1H3SPB2"/>
<comment type="similarity">
    <text evidence="2">Belongs to the dihydrofolate reductase family.</text>
</comment>